<organism evidence="2 3">
    <name type="scientific">Ceratopteris richardii</name>
    <name type="common">Triangle waterfern</name>
    <dbReference type="NCBI Taxonomy" id="49495"/>
    <lineage>
        <taxon>Eukaryota</taxon>
        <taxon>Viridiplantae</taxon>
        <taxon>Streptophyta</taxon>
        <taxon>Embryophyta</taxon>
        <taxon>Tracheophyta</taxon>
        <taxon>Polypodiopsida</taxon>
        <taxon>Polypodiidae</taxon>
        <taxon>Polypodiales</taxon>
        <taxon>Pteridineae</taxon>
        <taxon>Pteridaceae</taxon>
        <taxon>Parkerioideae</taxon>
        <taxon>Ceratopteris</taxon>
    </lineage>
</organism>
<dbReference type="OMA" id="MAWINGE"/>
<dbReference type="PANTHER" id="PTHR31635">
    <property type="entry name" value="REVERSE TRANSCRIPTASE DOMAIN-CONTAINING PROTEIN-RELATED"/>
    <property type="match status" value="1"/>
</dbReference>
<dbReference type="Pfam" id="PF03372">
    <property type="entry name" value="Exo_endo_phos"/>
    <property type="match status" value="1"/>
</dbReference>
<dbReference type="OrthoDB" id="1411742at2759"/>
<dbReference type="SUPFAM" id="SSF56219">
    <property type="entry name" value="DNase I-like"/>
    <property type="match status" value="1"/>
</dbReference>
<dbReference type="PROSITE" id="PS00726">
    <property type="entry name" value="AP_NUCLEASE_F1_1"/>
    <property type="match status" value="1"/>
</dbReference>
<reference evidence="2" key="1">
    <citation type="submission" date="2021-08" db="EMBL/GenBank/DDBJ databases">
        <title>WGS assembly of Ceratopteris richardii.</title>
        <authorList>
            <person name="Marchant D.B."/>
            <person name="Chen G."/>
            <person name="Jenkins J."/>
            <person name="Shu S."/>
            <person name="Leebens-Mack J."/>
            <person name="Grimwood J."/>
            <person name="Schmutz J."/>
            <person name="Soltis P."/>
            <person name="Soltis D."/>
            <person name="Chen Z.-H."/>
        </authorList>
    </citation>
    <scope>NUCLEOTIDE SEQUENCE</scope>
    <source>
        <strain evidence="2">Whitten #5841</strain>
        <tissue evidence="2">Leaf</tissue>
    </source>
</reference>
<dbReference type="Gene3D" id="3.60.10.10">
    <property type="entry name" value="Endonuclease/exonuclease/phosphatase"/>
    <property type="match status" value="1"/>
</dbReference>
<proteinExistence type="predicted"/>
<comment type="caution">
    <text evidence="2">The sequence shown here is derived from an EMBL/GenBank/DDBJ whole genome shotgun (WGS) entry which is preliminary data.</text>
</comment>
<dbReference type="GO" id="GO:0004519">
    <property type="term" value="F:endonuclease activity"/>
    <property type="evidence" value="ECO:0007669"/>
    <property type="project" value="InterPro"/>
</dbReference>
<dbReference type="InterPro" id="IPR000477">
    <property type="entry name" value="RT_dom"/>
</dbReference>
<evidence type="ECO:0000259" key="1">
    <source>
        <dbReference type="PROSITE" id="PS50878"/>
    </source>
</evidence>
<dbReference type="PROSITE" id="PS50878">
    <property type="entry name" value="RT_POL"/>
    <property type="match status" value="1"/>
</dbReference>
<evidence type="ECO:0000313" key="3">
    <source>
        <dbReference type="Proteomes" id="UP000825935"/>
    </source>
</evidence>
<protein>
    <recommendedName>
        <fullName evidence="1">Reverse transcriptase domain-containing protein</fullName>
    </recommendedName>
</protein>
<dbReference type="GO" id="GO:0003677">
    <property type="term" value="F:DNA binding"/>
    <property type="evidence" value="ECO:0007669"/>
    <property type="project" value="InterPro"/>
</dbReference>
<sequence>MFDLKIISLNVKGLTDIVRPKVINCWIKLLPYMPDVICLQEVKLGGDSLHLHLNILASNYTWFFTSHNSGKGGAVVGLSSSISKSVKDVLLSNSHQWCAVKLGVPFNCAIISVYASNQCAERKVCWEELCSFDSPVILAGDFNMVTNVQDRWERKGNCIFGSFSWFKLCNLLDLSDMSCNSGFSWSNKQVGVNYRAARLDRCYASTEFAQDCWDISSKIDHSLLVSDHKPLLLTFRKGTPNYRSGRPHIDYSLLKIPSILARTKDIITHYFKVDSSPSAAWEHAVYGIQRLFTAYRKHALELRTQRRLALMDQLNAFDVNSKEYFDCSVRLSKERYLEARSSLAISREFWSENMDRNNKHMFALMKKRKVRDFVPPIKKSDGSVTSNMEETLQEAKRFFMDVFSVSPKWGEDIQRARATIALKRKKVLPECLVSILDLPLTGGEIKETINKLKPGKSPGMDGLPNEFFIILKDFLTPYILLIWEEVSSKGYLPCSINTGVIKLIHKRGPKDDLNNWRPITCLNTIYKIFAATLARRLSPLMNKLILPEQKGFIKGRFILDAIISLWEGMDFAKDSGQDYYFFKIDFDKAYDRIEWDFVLQSLHDLGLGRRFIKFVSTLFGNAFSRVSMNGHMSEPFKLTRSIRQGCPLAPLLFAIASDALGWLVKDALTEGKINGVSIPNSPTPLCLQMFADDTNVVLKNDNQSLTKFLDCLDVFYLASGSRVNHSKTGFKASDNSVPVIIAQLGCSIIKEGVIFRLLGIPMGFNVTFGQRWDWVCDKFKKGLAVWYDSNSSLPHRSFILNHYLLPKLVYFLSCWTPSKKLLNQVISMAKRFLWGGSANRKKIAKVPWDICCMNKEKGGLGLRCPKKMADILSAKWILRSIDNNEIWASLIQRSVNKFFLTNYRAWNNINLWDIITCPHPISPVGSPLVCRFWNSWFKAKSVFCPNDKMSFMAQYYLQESPWLGWLANRNNGNISIKEHKCHKKHGFKTWKDYMINGMRSDHDLVNSTNASAACLQVLLSHKEMIVDQLTQCNWKGINLHEVAEYIYKNFRKKKDSMDLVTSKLNRLWMLSWSSAQWSYRFKALWAYPESIKHSCLQWLIIHQGLWVGPRVRKIFIDGGKCAFCGRVEDVFHLFFDCFHAKPFWKCVDNFLNSRGAPKPQRMDAFIGCCKNMDILPWNTWRGHILWAIWLSRNNQIFGKGRKNFSIPLHHSLKRVSDNCIKRITKPSLPSHDIHCILATHHYTRWKVILSQLYSPCRFAMVASL</sequence>
<dbReference type="GO" id="GO:0006281">
    <property type="term" value="P:DNA repair"/>
    <property type="evidence" value="ECO:0007669"/>
    <property type="project" value="InterPro"/>
</dbReference>
<dbReference type="Pfam" id="PF13966">
    <property type="entry name" value="zf-RVT"/>
    <property type="match status" value="1"/>
</dbReference>
<dbReference type="EMBL" id="CM035419">
    <property type="protein sequence ID" value="KAH7415805.1"/>
    <property type="molecule type" value="Genomic_DNA"/>
</dbReference>
<dbReference type="InterPro" id="IPR036691">
    <property type="entry name" value="Endo/exonu/phosph_ase_sf"/>
</dbReference>
<gene>
    <name evidence="2" type="ORF">KP509_14G061700</name>
</gene>
<dbReference type="CDD" id="cd01650">
    <property type="entry name" value="RT_nLTR_like"/>
    <property type="match status" value="1"/>
</dbReference>
<dbReference type="InterPro" id="IPR026960">
    <property type="entry name" value="RVT-Znf"/>
</dbReference>
<dbReference type="Proteomes" id="UP000825935">
    <property type="component" value="Chromosome 14"/>
</dbReference>
<evidence type="ECO:0000313" key="2">
    <source>
        <dbReference type="EMBL" id="KAH7415805.1"/>
    </source>
</evidence>
<dbReference type="InterPro" id="IPR043502">
    <property type="entry name" value="DNA/RNA_pol_sf"/>
</dbReference>
<dbReference type="SUPFAM" id="SSF56672">
    <property type="entry name" value="DNA/RNA polymerases"/>
    <property type="match status" value="1"/>
</dbReference>
<dbReference type="InterPro" id="IPR020847">
    <property type="entry name" value="AP_endonuclease_F1_BS"/>
</dbReference>
<dbReference type="Pfam" id="PF00078">
    <property type="entry name" value="RVT_1"/>
    <property type="match status" value="1"/>
</dbReference>
<name>A0A8T2TCA9_CERRI</name>
<feature type="domain" description="Reverse transcriptase" evidence="1">
    <location>
        <begin position="485"/>
        <end position="762"/>
    </location>
</feature>
<accession>A0A8T2TCA9</accession>
<dbReference type="InterPro" id="IPR005135">
    <property type="entry name" value="Endo/exonuclease/phosphatase"/>
</dbReference>
<dbReference type="PANTHER" id="PTHR31635:SF196">
    <property type="entry name" value="REVERSE TRANSCRIPTASE DOMAIN-CONTAINING PROTEIN-RELATED"/>
    <property type="match status" value="1"/>
</dbReference>
<keyword evidence="3" id="KW-1185">Reference proteome</keyword>
<dbReference type="AlphaFoldDB" id="A0A8T2TCA9"/>